<dbReference type="InterPro" id="IPR000749">
    <property type="entry name" value="ATP-guanido_PTrfase"/>
</dbReference>
<evidence type="ECO:0000256" key="2">
    <source>
        <dbReference type="ARBA" id="ARBA00022741"/>
    </source>
</evidence>
<dbReference type="InterPro" id="IPR022414">
    <property type="entry name" value="ATP-guanido_PTrfase_cat"/>
</dbReference>
<dbReference type="AlphaFoldDB" id="A0A855X8X3"/>
<feature type="binding site" evidence="5">
    <location>
        <position position="88"/>
    </location>
    <ligand>
        <name>ATP</name>
        <dbReference type="ChEBI" id="CHEBI:30616"/>
    </ligand>
</feature>
<gene>
    <name evidence="7" type="ORF">C3F09_04450</name>
</gene>
<evidence type="ECO:0000313" key="7">
    <source>
        <dbReference type="EMBL" id="PWB74024.1"/>
    </source>
</evidence>
<keyword evidence="3 5" id="KW-0418">Kinase</keyword>
<feature type="domain" description="Phosphagen kinase C-terminal" evidence="6">
    <location>
        <begin position="22"/>
        <end position="251"/>
    </location>
</feature>
<feature type="binding site" evidence="5">
    <location>
        <begin position="173"/>
        <end position="177"/>
    </location>
    <ligand>
        <name>ATP</name>
        <dbReference type="ChEBI" id="CHEBI:30616"/>
    </ligand>
</feature>
<accession>A0A855X8X3</accession>
<dbReference type="Proteomes" id="UP000250918">
    <property type="component" value="Unassembled WGS sequence"/>
</dbReference>
<comment type="caution">
    <text evidence="7">The sequence shown here is derived from an EMBL/GenBank/DDBJ whole genome shotgun (WGS) entry which is preliminary data.</text>
</comment>
<dbReference type="Pfam" id="PF00217">
    <property type="entry name" value="ATP-gua_Ptrans"/>
    <property type="match status" value="1"/>
</dbReference>
<feature type="binding site" evidence="5">
    <location>
        <position position="122"/>
    </location>
    <ligand>
        <name>ATP</name>
        <dbReference type="ChEBI" id="CHEBI:30616"/>
    </ligand>
</feature>
<dbReference type="NCBIfam" id="NF002194">
    <property type="entry name" value="PRK01059.1-4"/>
    <property type="match status" value="1"/>
</dbReference>
<reference evidence="7 8" key="1">
    <citation type="journal article" date="2018" name="ISME J.">
        <title>A methanotrophic archaeon couples anaerobic oxidation of methane to Fe(III) reduction.</title>
        <authorList>
            <person name="Cai C."/>
            <person name="Leu A.O."/>
            <person name="Xie G.J."/>
            <person name="Guo J."/>
            <person name="Feng Y."/>
            <person name="Zhao J.X."/>
            <person name="Tyson G.W."/>
            <person name="Yuan Z."/>
            <person name="Hu S."/>
        </authorList>
    </citation>
    <scope>NUCLEOTIDE SEQUENCE [LARGE SCALE GENOMIC DNA]</scope>
    <source>
        <strain evidence="7">FeB_12</strain>
    </source>
</reference>
<name>A0A855X8X3_9BACT</name>
<organism evidence="7 8">
    <name type="scientific">candidate division GN15 bacterium</name>
    <dbReference type="NCBI Taxonomy" id="2072418"/>
    <lineage>
        <taxon>Bacteria</taxon>
        <taxon>candidate division GN15</taxon>
    </lineage>
</organism>
<dbReference type="PANTHER" id="PTHR11547">
    <property type="entry name" value="ARGININE OR CREATINE KINASE"/>
    <property type="match status" value="1"/>
</dbReference>
<dbReference type="EMBL" id="PQAP01000042">
    <property type="protein sequence ID" value="PWB74024.1"/>
    <property type="molecule type" value="Genomic_DNA"/>
</dbReference>
<keyword evidence="1 5" id="KW-0808">Transferase</keyword>
<feature type="binding site" evidence="5">
    <location>
        <begin position="204"/>
        <end position="209"/>
    </location>
    <ligand>
        <name>ATP</name>
        <dbReference type="ChEBI" id="CHEBI:30616"/>
    </ligand>
</feature>
<dbReference type="GO" id="GO:0004111">
    <property type="term" value="F:creatine kinase activity"/>
    <property type="evidence" value="ECO:0007669"/>
    <property type="project" value="InterPro"/>
</dbReference>
<evidence type="ECO:0000256" key="3">
    <source>
        <dbReference type="ARBA" id="ARBA00022777"/>
    </source>
</evidence>
<dbReference type="PROSITE" id="PS51510">
    <property type="entry name" value="PHOSPHAGEN_KINASE_C"/>
    <property type="match status" value="1"/>
</dbReference>
<dbReference type="SUPFAM" id="SSF55931">
    <property type="entry name" value="Glutamine synthetase/guanido kinase"/>
    <property type="match status" value="1"/>
</dbReference>
<dbReference type="GO" id="GO:0046314">
    <property type="term" value="P:phosphocreatine biosynthetic process"/>
    <property type="evidence" value="ECO:0007669"/>
    <property type="project" value="InterPro"/>
</dbReference>
<evidence type="ECO:0000256" key="1">
    <source>
        <dbReference type="ARBA" id="ARBA00022679"/>
    </source>
</evidence>
<evidence type="ECO:0000256" key="5">
    <source>
        <dbReference type="PROSITE-ProRule" id="PRU00843"/>
    </source>
</evidence>
<comment type="similarity">
    <text evidence="5">Belongs to the ATP:guanido phosphotransferase family.</text>
</comment>
<dbReference type="InterPro" id="IPR014746">
    <property type="entry name" value="Gln_synth/guanido_kin_cat_dom"/>
</dbReference>
<protein>
    <submittedName>
        <fullName evidence="7">Protein arginine kinase</fullName>
    </submittedName>
</protein>
<dbReference type="InterPro" id="IPR023660">
    <property type="entry name" value="Arg_Kinase"/>
</dbReference>
<dbReference type="GO" id="GO:0005524">
    <property type="term" value="F:ATP binding"/>
    <property type="evidence" value="ECO:0007669"/>
    <property type="project" value="UniProtKB-UniRule"/>
</dbReference>
<feature type="binding site" evidence="5">
    <location>
        <begin position="25"/>
        <end position="29"/>
    </location>
    <ligand>
        <name>ATP</name>
        <dbReference type="ChEBI" id="CHEBI:30616"/>
    </ligand>
</feature>
<proteinExistence type="inferred from homology"/>
<evidence type="ECO:0000259" key="6">
    <source>
        <dbReference type="PROSITE" id="PS51510"/>
    </source>
</evidence>
<dbReference type="PANTHER" id="PTHR11547:SF38">
    <property type="entry name" value="ARGININE KINASE 1-RELATED"/>
    <property type="match status" value="1"/>
</dbReference>
<dbReference type="Gene3D" id="3.30.590.10">
    <property type="entry name" value="Glutamine synthetase/guanido kinase, catalytic domain"/>
    <property type="match status" value="1"/>
</dbReference>
<evidence type="ECO:0000256" key="4">
    <source>
        <dbReference type="ARBA" id="ARBA00022840"/>
    </source>
</evidence>
<dbReference type="CDD" id="cd07930">
    <property type="entry name" value="bacterial_phosphagen_kinase"/>
    <property type="match status" value="1"/>
</dbReference>
<keyword evidence="2 5" id="KW-0547">Nucleotide-binding</keyword>
<sequence length="350" mass="39087">MFEEMAKAPAAWLSGQGEEATVVLSTRVRLARNVAGCKFPSAADSDTKKRVVSYFDSAMTRSRLLSEGQYVKASDISELDRDFLIERHLISPAFLTGDASKALFIGQTEQVSIMVNEEDHLRVQALAAGFDPQAAYDQAMKYDGEIGKYLEFDYDPDFGYMTACPTNAGTGMRASVLIHLPGLVLTRDIEKVISKITRSGLMVRGFYGEGSDVLGNLFQVANQNTLGISESEILGQINRVTREIIEAEASARQRLMDEAADMVEDKIWRAYGILKYAYVLTSEEVMNLLSAVRLGHALKIIDFLNIALINEMLLLSQPAHLQKFYGQEMDVNRRDFVRAQMVREKLRNSD</sequence>
<keyword evidence="4 5" id="KW-0067">ATP-binding</keyword>
<dbReference type="GO" id="GO:0005615">
    <property type="term" value="C:extracellular space"/>
    <property type="evidence" value="ECO:0007669"/>
    <property type="project" value="TreeGrafter"/>
</dbReference>
<evidence type="ECO:0000313" key="8">
    <source>
        <dbReference type="Proteomes" id="UP000250918"/>
    </source>
</evidence>